<sequence>MSQAKMKFRGLFKLYLDTLQRRPYLVQAVQTGVLMGSGDLISQTFIERKHISEIDATRTLKFSSIGFFVGGPALRLWYGALYKYIGSSGKTVAMKKVFVDQIMFAPIFLCGILSAVAAFQGKDWTNIKRDLENNYLDVLKTNYCLWPWVQIVNFYYIPLQYQVLVVQVVALFWNTYLSWKTNRSSENMAIQK</sequence>
<dbReference type="RefSeq" id="XP_035430507.1">
    <property type="nucleotide sequence ID" value="XM_035574614.2"/>
</dbReference>
<dbReference type="Proteomes" id="UP000829999">
    <property type="component" value="Chromosome 12"/>
</dbReference>
<proteinExistence type="inferred from homology"/>
<keyword evidence="3 7" id="KW-0812">Transmembrane</keyword>
<dbReference type="GO" id="GO:0015267">
    <property type="term" value="F:channel activity"/>
    <property type="evidence" value="ECO:0007669"/>
    <property type="project" value="TreeGrafter"/>
</dbReference>
<comment type="subcellular location">
    <subcellularLocation>
        <location evidence="1">Membrane</location>
        <topology evidence="1">Multi-pass membrane protein</topology>
    </subcellularLocation>
</comment>
<dbReference type="PANTHER" id="PTHR11266">
    <property type="entry name" value="PEROXISOMAL MEMBRANE PROTEIN 2, PXMP2 MPV17"/>
    <property type="match status" value="1"/>
</dbReference>
<name>A0A2H1WP30_SPOFR</name>
<evidence type="ECO:0000256" key="5">
    <source>
        <dbReference type="ARBA" id="ARBA00023136"/>
    </source>
</evidence>
<keyword evidence="9" id="KW-1185">Reference proteome</keyword>
<evidence type="ECO:0000256" key="7">
    <source>
        <dbReference type="RuleBase" id="RU363053"/>
    </source>
</evidence>
<gene>
    <name evidence="10" type="primary">LOC118262927</name>
    <name evidence="8" type="ORF">SFRICE_021809</name>
</gene>
<evidence type="ECO:0000256" key="3">
    <source>
        <dbReference type="ARBA" id="ARBA00022692"/>
    </source>
</evidence>
<feature type="transmembrane region" description="Helical" evidence="7">
    <location>
        <begin position="98"/>
        <end position="119"/>
    </location>
</feature>
<keyword evidence="5 7" id="KW-0472">Membrane</keyword>
<dbReference type="AlphaFoldDB" id="A0A2H1WP30"/>
<feature type="transmembrane region" description="Helical" evidence="7">
    <location>
        <begin position="59"/>
        <end position="78"/>
    </location>
</feature>
<dbReference type="EMBL" id="ODYU01009946">
    <property type="protein sequence ID" value="SOQ54702.1"/>
    <property type="molecule type" value="Genomic_DNA"/>
</dbReference>
<evidence type="ECO:0000256" key="6">
    <source>
        <dbReference type="ARBA" id="ARBA00049743"/>
    </source>
</evidence>
<evidence type="ECO:0000256" key="4">
    <source>
        <dbReference type="ARBA" id="ARBA00022989"/>
    </source>
</evidence>
<evidence type="ECO:0000313" key="10">
    <source>
        <dbReference type="RefSeq" id="XP_035430507.1"/>
    </source>
</evidence>
<evidence type="ECO:0000313" key="9">
    <source>
        <dbReference type="Proteomes" id="UP000829999"/>
    </source>
</evidence>
<dbReference type="Pfam" id="PF04117">
    <property type="entry name" value="Mpv17_PMP22"/>
    <property type="match status" value="1"/>
</dbReference>
<reference evidence="8" key="1">
    <citation type="submission" date="2016-07" db="EMBL/GenBank/DDBJ databases">
        <authorList>
            <person name="Bretaudeau A."/>
        </authorList>
    </citation>
    <scope>NUCLEOTIDE SEQUENCE</scope>
    <source>
        <strain evidence="8">Rice</strain>
        <tissue evidence="8">Whole body</tissue>
    </source>
</reference>
<dbReference type="InterPro" id="IPR007248">
    <property type="entry name" value="Mpv17_PMP22"/>
</dbReference>
<evidence type="ECO:0000313" key="8">
    <source>
        <dbReference type="EMBL" id="SOQ54702.1"/>
    </source>
</evidence>
<accession>A0A2H1WP30</accession>
<dbReference type="GO" id="GO:1901858">
    <property type="term" value="P:regulation of mitochondrial DNA metabolic process"/>
    <property type="evidence" value="ECO:0007669"/>
    <property type="project" value="TreeGrafter"/>
</dbReference>
<dbReference type="GO" id="GO:0005739">
    <property type="term" value="C:mitochondrion"/>
    <property type="evidence" value="ECO:0007669"/>
    <property type="project" value="TreeGrafter"/>
</dbReference>
<dbReference type="CTD" id="4358"/>
<keyword evidence="4 7" id="KW-1133">Transmembrane helix</keyword>
<dbReference type="GeneID" id="118262927"/>
<dbReference type="PANTHER" id="PTHR11266:SF17">
    <property type="entry name" value="PROTEIN MPV17"/>
    <property type="match status" value="1"/>
</dbReference>
<dbReference type="OrthoDB" id="430207at2759"/>
<organism evidence="8">
    <name type="scientific">Spodoptera frugiperda</name>
    <name type="common">Fall armyworm</name>
    <dbReference type="NCBI Taxonomy" id="7108"/>
    <lineage>
        <taxon>Eukaryota</taxon>
        <taxon>Metazoa</taxon>
        <taxon>Ecdysozoa</taxon>
        <taxon>Arthropoda</taxon>
        <taxon>Hexapoda</taxon>
        <taxon>Insecta</taxon>
        <taxon>Pterygota</taxon>
        <taxon>Neoptera</taxon>
        <taxon>Endopterygota</taxon>
        <taxon>Lepidoptera</taxon>
        <taxon>Glossata</taxon>
        <taxon>Ditrysia</taxon>
        <taxon>Noctuoidea</taxon>
        <taxon>Noctuidae</taxon>
        <taxon>Amphipyrinae</taxon>
        <taxon>Spodoptera</taxon>
    </lineage>
</organism>
<dbReference type="GO" id="GO:0016020">
    <property type="term" value="C:membrane"/>
    <property type="evidence" value="ECO:0007669"/>
    <property type="project" value="UniProtKB-SubCell"/>
</dbReference>
<protein>
    <recommendedName>
        <fullName evidence="6">Mitochondrial inner membrane protein Mpv17</fullName>
    </recommendedName>
</protein>
<comment type="similarity">
    <text evidence="2 7">Belongs to the peroxisomal membrane protein PXMP2/4 family.</text>
</comment>
<evidence type="ECO:0000256" key="1">
    <source>
        <dbReference type="ARBA" id="ARBA00004141"/>
    </source>
</evidence>
<evidence type="ECO:0000256" key="2">
    <source>
        <dbReference type="ARBA" id="ARBA00006824"/>
    </source>
</evidence>
<reference evidence="10" key="2">
    <citation type="submission" date="2025-04" db="UniProtKB">
        <authorList>
            <consortium name="RefSeq"/>
        </authorList>
    </citation>
    <scope>IDENTIFICATION</scope>
    <source>
        <tissue evidence="10">Whole larval tissue</tissue>
    </source>
</reference>